<name>A0A0G1RQM1_9BACT</name>
<dbReference type="EMBL" id="LCMI01000016">
    <property type="protein sequence ID" value="KKU32263.1"/>
    <property type="molecule type" value="Genomic_DNA"/>
</dbReference>
<dbReference type="AlphaFoldDB" id="A0A0G1RQM1"/>
<evidence type="ECO:0000313" key="2">
    <source>
        <dbReference type="Proteomes" id="UP000034794"/>
    </source>
</evidence>
<reference evidence="1 2" key="1">
    <citation type="journal article" date="2015" name="Nature">
        <title>rRNA introns, odd ribosomes, and small enigmatic genomes across a large radiation of phyla.</title>
        <authorList>
            <person name="Brown C.T."/>
            <person name="Hug L.A."/>
            <person name="Thomas B.C."/>
            <person name="Sharon I."/>
            <person name="Castelle C.J."/>
            <person name="Singh A."/>
            <person name="Wilkins M.J."/>
            <person name="Williams K.H."/>
            <person name="Banfield J.F."/>
        </authorList>
    </citation>
    <scope>NUCLEOTIDE SEQUENCE [LARGE SCALE GENOMIC DNA]</scope>
</reference>
<dbReference type="Proteomes" id="UP000034794">
    <property type="component" value="Unassembled WGS sequence"/>
</dbReference>
<proteinExistence type="predicted"/>
<gene>
    <name evidence="1" type="ORF">UX47_C0016G0009</name>
</gene>
<sequence length="54" mass="5758">MNYATPRQVLHAAKMMVDTKVSEESARYLEESGILTDLFKAGLTENGPGSVSGG</sequence>
<comment type="caution">
    <text evidence="1">The sequence shown here is derived from an EMBL/GenBank/DDBJ whole genome shotgun (WGS) entry which is preliminary data.</text>
</comment>
<evidence type="ECO:0000313" key="1">
    <source>
        <dbReference type="EMBL" id="KKU32263.1"/>
    </source>
</evidence>
<accession>A0A0G1RQM1</accession>
<organism evidence="1 2">
    <name type="scientific">Candidatus Collierbacteria bacterium GW2011_GWA2_46_26</name>
    <dbReference type="NCBI Taxonomy" id="1618381"/>
    <lineage>
        <taxon>Bacteria</taxon>
        <taxon>Candidatus Collieribacteriota</taxon>
    </lineage>
</organism>
<protein>
    <submittedName>
        <fullName evidence="1">Uncharacterized protein</fullName>
    </submittedName>
</protein>